<dbReference type="Gene3D" id="2.60.40.4140">
    <property type="match status" value="1"/>
</dbReference>
<dbReference type="EMBL" id="ADLW01000010">
    <property type="protein sequence ID" value="EGK05946.1"/>
    <property type="molecule type" value="Genomic_DNA"/>
</dbReference>
<dbReference type="AlphaFoldDB" id="F8X2D0"/>
<dbReference type="RefSeq" id="WP_006843580.1">
    <property type="nucleotide sequence ID" value="NZ_AQWJ01000005.1"/>
</dbReference>
<dbReference type="Proteomes" id="UP000006420">
    <property type="component" value="Unassembled WGS sequence"/>
</dbReference>
<keyword evidence="3" id="KW-1185">Reference proteome</keyword>
<evidence type="ECO:0000313" key="3">
    <source>
        <dbReference type="Proteomes" id="UP000006420"/>
    </source>
</evidence>
<proteinExistence type="predicted"/>
<dbReference type="PROSITE" id="PS51257">
    <property type="entry name" value="PROKAR_LIPOPROTEIN"/>
    <property type="match status" value="1"/>
</dbReference>
<dbReference type="Pfam" id="PF15418">
    <property type="entry name" value="DUF4625"/>
    <property type="match status" value="1"/>
</dbReference>
<gene>
    <name evidence="2" type="ORF">HMPREF9456_02210</name>
</gene>
<accession>F8X2D0</accession>
<dbReference type="HOGENOM" id="CLU_141473_0_0_10"/>
<protein>
    <recommendedName>
        <fullName evidence="4">DUF4625 domain-containing protein</fullName>
    </recommendedName>
</protein>
<sequence>MRTIIKILFLSIISIITSISFTSCSNDNDGDTTPPAINLTAPAEGAVLKIGSDIHFDMELSDNEMLSSYKVEIHNNFDGHNHTKSLKAEDGTTAFAFQKTWSVAGQKTAKIHHHEIIIPENATPGNYHLMVYCTDAAGNESYVARNIVLSHDGEDDDHDHDH</sequence>
<reference evidence="2 3" key="1">
    <citation type="submission" date="2011-04" db="EMBL/GenBank/DDBJ databases">
        <title>The Genome Sequence of Dysgonomonas mossii DSM 22836.</title>
        <authorList>
            <consortium name="The Broad Institute Genome Sequencing Platform"/>
            <person name="Earl A."/>
            <person name="Ward D."/>
            <person name="Feldgarden M."/>
            <person name="Gevers D."/>
            <person name="Pudlo N."/>
            <person name="Martens E."/>
            <person name="Allen-Vercoe E."/>
            <person name="Young S.K."/>
            <person name="Zeng Q."/>
            <person name="Gargeya S."/>
            <person name="Fitzgerald M."/>
            <person name="Haas B."/>
            <person name="Abouelleil A."/>
            <person name="Alvarado L."/>
            <person name="Arachchi H.M."/>
            <person name="Berlin A."/>
            <person name="Brown A."/>
            <person name="Chapman S.B."/>
            <person name="Chen Z."/>
            <person name="Dunbar C."/>
            <person name="Freedman E."/>
            <person name="Gearin G."/>
            <person name="Gellesch M."/>
            <person name="Goldberg J."/>
            <person name="Griggs A."/>
            <person name="Gujja S."/>
            <person name="Heiman D."/>
            <person name="Howarth C."/>
            <person name="Larson L."/>
            <person name="Lui A."/>
            <person name="MacDonald P.J.P."/>
            <person name="Mehta T."/>
            <person name="Montmayeur A."/>
            <person name="Murphy C."/>
            <person name="Neiman D."/>
            <person name="Pearson M."/>
            <person name="Priest M."/>
            <person name="Roberts A."/>
            <person name="Saif S."/>
            <person name="Shea T."/>
            <person name="Shenoy N."/>
            <person name="Sisk P."/>
            <person name="Stolte C."/>
            <person name="Sykes S."/>
            <person name="Yandava C."/>
            <person name="Wortman J."/>
            <person name="Nusbaum C."/>
            <person name="Birren B."/>
        </authorList>
    </citation>
    <scope>NUCLEOTIDE SEQUENCE [LARGE SCALE GENOMIC DNA]</scope>
    <source>
        <strain evidence="2 3">DSM 22836</strain>
    </source>
</reference>
<feature type="chain" id="PRO_5003380170" description="DUF4625 domain-containing protein" evidence="1">
    <location>
        <begin position="26"/>
        <end position="162"/>
    </location>
</feature>
<dbReference type="STRING" id="742767.HMPREF9456_02210"/>
<dbReference type="OrthoDB" id="670730at2"/>
<evidence type="ECO:0000256" key="1">
    <source>
        <dbReference type="SAM" id="SignalP"/>
    </source>
</evidence>
<dbReference type="InterPro" id="IPR027829">
    <property type="entry name" value="DUF4625"/>
</dbReference>
<dbReference type="GeneID" id="78082841"/>
<name>F8X2D0_9BACT</name>
<comment type="caution">
    <text evidence="2">The sequence shown here is derived from an EMBL/GenBank/DDBJ whole genome shotgun (WGS) entry which is preliminary data.</text>
</comment>
<keyword evidence="1" id="KW-0732">Signal</keyword>
<organism evidence="2 3">
    <name type="scientific">Dysgonomonas mossii DSM 22836</name>
    <dbReference type="NCBI Taxonomy" id="742767"/>
    <lineage>
        <taxon>Bacteria</taxon>
        <taxon>Pseudomonadati</taxon>
        <taxon>Bacteroidota</taxon>
        <taxon>Bacteroidia</taxon>
        <taxon>Bacteroidales</taxon>
        <taxon>Dysgonomonadaceae</taxon>
        <taxon>Dysgonomonas</taxon>
    </lineage>
</organism>
<evidence type="ECO:0000313" key="2">
    <source>
        <dbReference type="EMBL" id="EGK05946.1"/>
    </source>
</evidence>
<dbReference type="eggNOG" id="COG1470">
    <property type="taxonomic scope" value="Bacteria"/>
</dbReference>
<feature type="signal peptide" evidence="1">
    <location>
        <begin position="1"/>
        <end position="25"/>
    </location>
</feature>
<evidence type="ECO:0008006" key="4">
    <source>
        <dbReference type="Google" id="ProtNLM"/>
    </source>
</evidence>